<evidence type="ECO:0000313" key="4">
    <source>
        <dbReference type="Proteomes" id="UP000222531"/>
    </source>
</evidence>
<dbReference type="EMBL" id="NHZO01000140">
    <property type="protein sequence ID" value="PHQ51641.1"/>
    <property type="molecule type" value="Genomic_DNA"/>
</dbReference>
<evidence type="ECO:0000313" key="3">
    <source>
        <dbReference type="EMBL" id="PHQ51641.1"/>
    </source>
</evidence>
<dbReference type="Gene3D" id="1.10.287.1060">
    <property type="entry name" value="ESAT-6-like"/>
    <property type="match status" value="1"/>
</dbReference>
<keyword evidence="4" id="KW-1185">Reference proteome</keyword>
<evidence type="ECO:0000256" key="1">
    <source>
        <dbReference type="SAM" id="MobiDB-lite"/>
    </source>
</evidence>
<sequence length="107" mass="11609">MDIDIKTHQVRRGGNGTEDAAGKAVENLGKSLDSSEKVADNDHGWASAGALKRCAAAWENHMIDLAKQMNSMAENLHGAANDYDATDKQAKDAMRRLQHGLDDFAKD</sequence>
<evidence type="ECO:0000313" key="2">
    <source>
        <dbReference type="EMBL" id="PHQ48916.1"/>
    </source>
</evidence>
<dbReference type="Proteomes" id="UP000222531">
    <property type="component" value="Unassembled WGS sequence"/>
</dbReference>
<feature type="region of interest" description="Disordered" evidence="1">
    <location>
        <begin position="1"/>
        <end position="21"/>
    </location>
</feature>
<reference evidence="3 4" key="1">
    <citation type="journal article" date="2017" name="Biochemistry">
        <title>Identification of the Biosynthetic Pathway for the Antibiotic Bicyclomycin.</title>
        <authorList>
            <person name="Patteson J."/>
            <person name="Cai W."/>
            <person name="Johnson R.A."/>
            <person name="Santa Maria K."/>
            <person name="Li B."/>
        </authorList>
    </citation>
    <scope>NUCLEOTIDE SEQUENCE [LARGE SCALE GENOMIC DNA]</scope>
    <source>
        <strain evidence="3 4">ATCC 21532</strain>
    </source>
</reference>
<protein>
    <recommendedName>
        <fullName evidence="5">ESX-1 secretion-associated protein</fullName>
    </recommendedName>
</protein>
<organism evidence="3 4">
    <name type="scientific">Streptomyces cinnamoneus</name>
    <name type="common">Streptoverticillium cinnamoneum</name>
    <dbReference type="NCBI Taxonomy" id="53446"/>
    <lineage>
        <taxon>Bacteria</taxon>
        <taxon>Bacillati</taxon>
        <taxon>Actinomycetota</taxon>
        <taxon>Actinomycetes</taxon>
        <taxon>Kitasatosporales</taxon>
        <taxon>Streptomycetaceae</taxon>
        <taxon>Streptomyces</taxon>
        <taxon>Streptomyces cinnamoneus group</taxon>
    </lineage>
</organism>
<gene>
    <name evidence="3" type="ORF">BLA24_12465</name>
    <name evidence="2" type="ORF">BLA24_28070</name>
</gene>
<dbReference type="RefSeq" id="WP_099199067.1">
    <property type="nucleotide sequence ID" value="NZ_JBIRXA010000006.1"/>
</dbReference>
<proteinExistence type="predicted"/>
<name>A0A2G1XKC9_STRCJ</name>
<dbReference type="OrthoDB" id="3872563at2"/>
<dbReference type="EMBL" id="NHZO01000156">
    <property type="protein sequence ID" value="PHQ48916.1"/>
    <property type="molecule type" value="Genomic_DNA"/>
</dbReference>
<dbReference type="AlphaFoldDB" id="A0A2G1XKC9"/>
<accession>A0A2G1XKC9</accession>
<comment type="caution">
    <text evidence="3">The sequence shown here is derived from an EMBL/GenBank/DDBJ whole genome shotgun (WGS) entry which is preliminary data.</text>
</comment>
<evidence type="ECO:0008006" key="5">
    <source>
        <dbReference type="Google" id="ProtNLM"/>
    </source>
</evidence>